<organism evidence="1 2">
    <name type="scientific">Rubroshorea leprosula</name>
    <dbReference type="NCBI Taxonomy" id="152421"/>
    <lineage>
        <taxon>Eukaryota</taxon>
        <taxon>Viridiplantae</taxon>
        <taxon>Streptophyta</taxon>
        <taxon>Embryophyta</taxon>
        <taxon>Tracheophyta</taxon>
        <taxon>Spermatophyta</taxon>
        <taxon>Magnoliopsida</taxon>
        <taxon>eudicotyledons</taxon>
        <taxon>Gunneridae</taxon>
        <taxon>Pentapetalae</taxon>
        <taxon>rosids</taxon>
        <taxon>malvids</taxon>
        <taxon>Malvales</taxon>
        <taxon>Dipterocarpaceae</taxon>
        <taxon>Rubroshorea</taxon>
    </lineage>
</organism>
<evidence type="ECO:0000313" key="1">
    <source>
        <dbReference type="EMBL" id="GKV28350.1"/>
    </source>
</evidence>
<comment type="caution">
    <text evidence="1">The sequence shown here is derived from an EMBL/GenBank/DDBJ whole genome shotgun (WGS) entry which is preliminary data.</text>
</comment>
<gene>
    <name evidence="1" type="ORF">SLEP1_g37421</name>
</gene>
<protein>
    <submittedName>
        <fullName evidence="1">Uncharacterized protein</fullName>
    </submittedName>
</protein>
<dbReference type="Proteomes" id="UP001054252">
    <property type="component" value="Unassembled WGS sequence"/>
</dbReference>
<keyword evidence="2" id="KW-1185">Reference proteome</keyword>
<accession>A0AAV5KUQ5</accession>
<sequence length="58" mass="6405">MVLPFAAAFTTLNCANFSYNALTHLGENAALYLICSTYCPPFFGIARLRGVNWKDVLC</sequence>
<dbReference type="EMBL" id="BPVZ01000079">
    <property type="protein sequence ID" value="GKV28350.1"/>
    <property type="molecule type" value="Genomic_DNA"/>
</dbReference>
<reference evidence="1 2" key="1">
    <citation type="journal article" date="2021" name="Commun. Biol.">
        <title>The genome of Shorea leprosula (Dipterocarpaceae) highlights the ecological relevance of drought in aseasonal tropical rainforests.</title>
        <authorList>
            <person name="Ng K.K.S."/>
            <person name="Kobayashi M.J."/>
            <person name="Fawcett J.A."/>
            <person name="Hatakeyama M."/>
            <person name="Paape T."/>
            <person name="Ng C.H."/>
            <person name="Ang C.C."/>
            <person name="Tnah L.H."/>
            <person name="Lee C.T."/>
            <person name="Nishiyama T."/>
            <person name="Sese J."/>
            <person name="O'Brien M.J."/>
            <person name="Copetti D."/>
            <person name="Mohd Noor M.I."/>
            <person name="Ong R.C."/>
            <person name="Putra M."/>
            <person name="Sireger I.Z."/>
            <person name="Indrioko S."/>
            <person name="Kosugi Y."/>
            <person name="Izuno A."/>
            <person name="Isagi Y."/>
            <person name="Lee S.L."/>
            <person name="Shimizu K.K."/>
        </authorList>
    </citation>
    <scope>NUCLEOTIDE SEQUENCE [LARGE SCALE GENOMIC DNA]</scope>
    <source>
        <strain evidence="1">214</strain>
    </source>
</reference>
<evidence type="ECO:0000313" key="2">
    <source>
        <dbReference type="Proteomes" id="UP001054252"/>
    </source>
</evidence>
<proteinExistence type="predicted"/>
<name>A0AAV5KUQ5_9ROSI</name>
<dbReference type="AlphaFoldDB" id="A0AAV5KUQ5"/>